<dbReference type="InterPro" id="IPR040079">
    <property type="entry name" value="Glutathione_S-Trfase"/>
</dbReference>
<dbReference type="SUPFAM" id="SSF52833">
    <property type="entry name" value="Thioredoxin-like"/>
    <property type="match status" value="1"/>
</dbReference>
<dbReference type="InterPro" id="IPR036282">
    <property type="entry name" value="Glutathione-S-Trfase_C_sf"/>
</dbReference>
<comment type="caution">
    <text evidence="2">The sequence shown here is derived from an EMBL/GenBank/DDBJ whole genome shotgun (WGS) entry which is preliminary data.</text>
</comment>
<sequence>MKSPNPNPPQICEDTMLPIITTFAWVPPFARGFVRDIRARWACEEVGQPYDVVLIHNAKTPEHRCYQPFGQVPTYRDDEVEIFESGAIVLRIAERAGQLIPADPAARIRAIQWLVAALNSVEPFVMAIAVNDIFEADRDWSKARHAKVAEDLQARLHDLEAALGDTEWIDGDVFTVGDLMLVSVLGGLRGSQQLDSFPKLASYVERGEARPAHRKAMADQLALYAEPVAA</sequence>
<dbReference type="InterPro" id="IPR004046">
    <property type="entry name" value="GST_C"/>
</dbReference>
<proteinExistence type="predicted"/>
<dbReference type="InterPro" id="IPR004045">
    <property type="entry name" value="Glutathione_S-Trfase_N"/>
</dbReference>
<dbReference type="PANTHER" id="PTHR44051:SF8">
    <property type="entry name" value="GLUTATHIONE S-TRANSFERASE GSTA"/>
    <property type="match status" value="1"/>
</dbReference>
<dbReference type="SFLD" id="SFLDS00019">
    <property type="entry name" value="Glutathione_Transferase_(cytos"/>
    <property type="match status" value="1"/>
</dbReference>
<dbReference type="SFLD" id="SFLDG00358">
    <property type="entry name" value="Main_(cytGST)"/>
    <property type="match status" value="1"/>
</dbReference>
<dbReference type="Gene3D" id="3.40.30.10">
    <property type="entry name" value="Glutaredoxin"/>
    <property type="match status" value="1"/>
</dbReference>
<evidence type="ECO:0000313" key="2">
    <source>
        <dbReference type="EMBL" id="GHH25066.1"/>
    </source>
</evidence>
<dbReference type="Gene3D" id="1.20.1050.10">
    <property type="match status" value="1"/>
</dbReference>
<keyword evidence="3" id="KW-1185">Reference proteome</keyword>
<dbReference type="EMBL" id="BNAQ01000008">
    <property type="protein sequence ID" value="GHH25066.1"/>
    <property type="molecule type" value="Genomic_DNA"/>
</dbReference>
<accession>A0ABQ3LVD0</accession>
<dbReference type="Pfam" id="PF13417">
    <property type="entry name" value="GST_N_3"/>
    <property type="match status" value="1"/>
</dbReference>
<dbReference type="CDD" id="cd03207">
    <property type="entry name" value="GST_C_8"/>
    <property type="match status" value="1"/>
</dbReference>
<reference evidence="3" key="1">
    <citation type="journal article" date="2019" name="Int. J. Syst. Evol. Microbiol.">
        <title>The Global Catalogue of Microorganisms (GCM) 10K type strain sequencing project: providing services to taxonomists for standard genome sequencing and annotation.</title>
        <authorList>
            <consortium name="The Broad Institute Genomics Platform"/>
            <consortium name="The Broad Institute Genome Sequencing Center for Infectious Disease"/>
            <person name="Wu L."/>
            <person name="Ma J."/>
        </authorList>
    </citation>
    <scope>NUCLEOTIDE SEQUENCE [LARGE SCALE GENOMIC DNA]</scope>
    <source>
        <strain evidence="3">CGMCC 1.8957</strain>
    </source>
</reference>
<dbReference type="InterPro" id="IPR010987">
    <property type="entry name" value="Glutathione-S-Trfase_C-like"/>
</dbReference>
<dbReference type="Proteomes" id="UP000652430">
    <property type="component" value="Unassembled WGS sequence"/>
</dbReference>
<dbReference type="SUPFAM" id="SSF47616">
    <property type="entry name" value="GST C-terminal domain-like"/>
    <property type="match status" value="1"/>
</dbReference>
<gene>
    <name evidence="2" type="ORF">GCM10008023_37950</name>
</gene>
<name>A0ABQ3LVD0_9SPHN</name>
<dbReference type="Pfam" id="PF14497">
    <property type="entry name" value="GST_C_3"/>
    <property type="match status" value="1"/>
</dbReference>
<dbReference type="InterPro" id="IPR036249">
    <property type="entry name" value="Thioredoxin-like_sf"/>
</dbReference>
<dbReference type="PANTHER" id="PTHR44051">
    <property type="entry name" value="GLUTATHIONE S-TRANSFERASE-RELATED"/>
    <property type="match status" value="1"/>
</dbReference>
<organism evidence="2 3">
    <name type="scientific">Sphingomonas glacialis</name>
    <dbReference type="NCBI Taxonomy" id="658225"/>
    <lineage>
        <taxon>Bacteria</taxon>
        <taxon>Pseudomonadati</taxon>
        <taxon>Pseudomonadota</taxon>
        <taxon>Alphaproteobacteria</taxon>
        <taxon>Sphingomonadales</taxon>
        <taxon>Sphingomonadaceae</taxon>
        <taxon>Sphingomonas</taxon>
    </lineage>
</organism>
<evidence type="ECO:0000259" key="1">
    <source>
        <dbReference type="PROSITE" id="PS50405"/>
    </source>
</evidence>
<feature type="domain" description="GST C-terminal" evidence="1">
    <location>
        <begin position="103"/>
        <end position="230"/>
    </location>
</feature>
<protein>
    <submittedName>
        <fullName evidence="2">Glutathione S-transferase</fullName>
    </submittedName>
</protein>
<evidence type="ECO:0000313" key="3">
    <source>
        <dbReference type="Proteomes" id="UP000652430"/>
    </source>
</evidence>
<dbReference type="CDD" id="cd03046">
    <property type="entry name" value="GST_N_GTT1_like"/>
    <property type="match status" value="1"/>
</dbReference>
<dbReference type="PROSITE" id="PS50405">
    <property type="entry name" value="GST_CTER"/>
    <property type="match status" value="1"/>
</dbReference>